<evidence type="ECO:0008006" key="11">
    <source>
        <dbReference type="Google" id="ProtNLM"/>
    </source>
</evidence>
<evidence type="ECO:0000256" key="4">
    <source>
        <dbReference type="ARBA" id="ARBA00022519"/>
    </source>
</evidence>
<evidence type="ECO:0000256" key="2">
    <source>
        <dbReference type="ARBA" id="ARBA00022448"/>
    </source>
</evidence>
<dbReference type="Pfam" id="PF03222">
    <property type="entry name" value="Trp_Tyr_perm"/>
    <property type="match status" value="1"/>
</dbReference>
<feature type="transmembrane region" description="Helical" evidence="8">
    <location>
        <begin position="321"/>
        <end position="342"/>
    </location>
</feature>
<dbReference type="GO" id="GO:0015179">
    <property type="term" value="F:L-amino acid transmembrane transporter activity"/>
    <property type="evidence" value="ECO:0007669"/>
    <property type="project" value="TreeGrafter"/>
</dbReference>
<dbReference type="STRING" id="1817824.A2751_00550"/>
<keyword evidence="2" id="KW-0813">Transport</keyword>
<organism evidence="9 10">
    <name type="scientific">Candidatus Doudnabacteria bacterium RIFCSPHIGHO2_01_FULL_46_14</name>
    <dbReference type="NCBI Taxonomy" id="1817824"/>
    <lineage>
        <taxon>Bacteria</taxon>
        <taxon>Candidatus Doudnaibacteriota</taxon>
    </lineage>
</organism>
<keyword evidence="4" id="KW-0997">Cell inner membrane</keyword>
<dbReference type="GO" id="GO:0005886">
    <property type="term" value="C:plasma membrane"/>
    <property type="evidence" value="ECO:0007669"/>
    <property type="project" value="UniProtKB-SubCell"/>
</dbReference>
<protein>
    <recommendedName>
        <fullName evidence="11">Amino acid transporter transmembrane domain-containing protein</fullName>
    </recommendedName>
</protein>
<feature type="transmembrane region" description="Helical" evidence="8">
    <location>
        <begin position="362"/>
        <end position="379"/>
    </location>
</feature>
<feature type="transmembrane region" description="Helical" evidence="8">
    <location>
        <begin position="261"/>
        <end position="284"/>
    </location>
</feature>
<accession>A0A1F5NJI7</accession>
<evidence type="ECO:0000256" key="6">
    <source>
        <dbReference type="ARBA" id="ARBA00022989"/>
    </source>
</evidence>
<dbReference type="PANTHER" id="PTHR22950">
    <property type="entry name" value="AMINO ACID TRANSPORTER"/>
    <property type="match status" value="1"/>
</dbReference>
<evidence type="ECO:0000313" key="9">
    <source>
        <dbReference type="EMBL" id="OGE77662.1"/>
    </source>
</evidence>
<comment type="caution">
    <text evidence="9">The sequence shown here is derived from an EMBL/GenBank/DDBJ whole genome shotgun (WGS) entry which is preliminary data.</text>
</comment>
<dbReference type="InterPro" id="IPR018227">
    <property type="entry name" value="Amino_acid_transport_2"/>
</dbReference>
<feature type="transmembrane region" description="Helical" evidence="8">
    <location>
        <begin position="183"/>
        <end position="203"/>
    </location>
</feature>
<feature type="transmembrane region" description="Helical" evidence="8">
    <location>
        <begin position="12"/>
        <end position="33"/>
    </location>
</feature>
<evidence type="ECO:0000256" key="3">
    <source>
        <dbReference type="ARBA" id="ARBA00022475"/>
    </source>
</evidence>
<feature type="transmembrane region" description="Helical" evidence="8">
    <location>
        <begin position="219"/>
        <end position="241"/>
    </location>
</feature>
<reference evidence="9 10" key="1">
    <citation type="journal article" date="2016" name="Nat. Commun.">
        <title>Thousands of microbial genomes shed light on interconnected biogeochemical processes in an aquifer system.</title>
        <authorList>
            <person name="Anantharaman K."/>
            <person name="Brown C.T."/>
            <person name="Hug L.A."/>
            <person name="Sharon I."/>
            <person name="Castelle C.J."/>
            <person name="Probst A.J."/>
            <person name="Thomas B.C."/>
            <person name="Singh A."/>
            <person name="Wilkins M.J."/>
            <person name="Karaoz U."/>
            <person name="Brodie E.L."/>
            <person name="Williams K.H."/>
            <person name="Hubbard S.S."/>
            <person name="Banfield J.F."/>
        </authorList>
    </citation>
    <scope>NUCLEOTIDE SEQUENCE [LARGE SCALE GENOMIC DNA]</scope>
</reference>
<keyword evidence="7 8" id="KW-0472">Membrane</keyword>
<feature type="transmembrane region" description="Helical" evidence="8">
    <location>
        <begin position="146"/>
        <end position="168"/>
    </location>
</feature>
<gene>
    <name evidence="9" type="ORF">A2751_00550</name>
</gene>
<dbReference type="Gene3D" id="1.20.1740.10">
    <property type="entry name" value="Amino acid/polyamine transporter I"/>
    <property type="match status" value="1"/>
</dbReference>
<dbReference type="Proteomes" id="UP000176864">
    <property type="component" value="Unassembled WGS sequence"/>
</dbReference>
<sequence>MNNFIRDNKFFLAVAAMVGSMVGVGVFGIPFSFAKSGFGIGFLLLLLTGFLTFAVDAMFGEVVLRTKDKNQIVGYTGLYLGPVWKKVMLFAVVLSIYSALLAYIIISGDFLSNVLSPFFYLSNTVYSYLFTIILSIILFSGLKRVLAVELVLTALFIFVVLLVVGFGIPKIDVNNLKTVNLEFWFLPYGILLFAFAGMSAVPIQKEILVGAEDKLKKSILWAVLTVGVLYLLFAFTVVGVSGDVTSPDAITGLFDFLGNGIVILGSIFGVLAVGTSFLMLGAALDEVFRWDYGLKRIWSCLLTVLPPVFLFAIGLRTFIDVISLAGSLSIGLILFVLIFVYLAAKTKGDREPEYVLNIPKSMLYLMATLFAAGIVYVVVVG</sequence>
<dbReference type="EMBL" id="MFEK01000017">
    <property type="protein sequence ID" value="OGE77662.1"/>
    <property type="molecule type" value="Genomic_DNA"/>
</dbReference>
<keyword evidence="5 8" id="KW-0812">Transmembrane</keyword>
<keyword evidence="6 8" id="KW-1133">Transmembrane helix</keyword>
<evidence type="ECO:0000313" key="10">
    <source>
        <dbReference type="Proteomes" id="UP000176864"/>
    </source>
</evidence>
<dbReference type="AlphaFoldDB" id="A0A1F5NJI7"/>
<evidence type="ECO:0000256" key="8">
    <source>
        <dbReference type="SAM" id="Phobius"/>
    </source>
</evidence>
<feature type="transmembrane region" description="Helical" evidence="8">
    <location>
        <begin position="296"/>
        <end position="315"/>
    </location>
</feature>
<name>A0A1F5NJI7_9BACT</name>
<feature type="transmembrane region" description="Helical" evidence="8">
    <location>
        <begin position="39"/>
        <end position="59"/>
    </location>
</feature>
<keyword evidence="3" id="KW-1003">Cell membrane</keyword>
<feature type="transmembrane region" description="Helical" evidence="8">
    <location>
        <begin position="118"/>
        <end position="139"/>
    </location>
</feature>
<proteinExistence type="predicted"/>
<evidence type="ECO:0000256" key="1">
    <source>
        <dbReference type="ARBA" id="ARBA00004429"/>
    </source>
</evidence>
<evidence type="ECO:0000256" key="5">
    <source>
        <dbReference type="ARBA" id="ARBA00022692"/>
    </source>
</evidence>
<evidence type="ECO:0000256" key="7">
    <source>
        <dbReference type="ARBA" id="ARBA00023136"/>
    </source>
</evidence>
<feature type="transmembrane region" description="Helical" evidence="8">
    <location>
        <begin position="87"/>
        <end position="106"/>
    </location>
</feature>
<comment type="subcellular location">
    <subcellularLocation>
        <location evidence="1">Cell inner membrane</location>
        <topology evidence="1">Multi-pass membrane protein</topology>
    </subcellularLocation>
</comment>